<proteinExistence type="predicted"/>
<accession>A0A7X0H6I9</accession>
<evidence type="ECO:0000313" key="2">
    <source>
        <dbReference type="EMBL" id="MBB6430048.1"/>
    </source>
</evidence>
<keyword evidence="1" id="KW-0812">Transmembrane</keyword>
<sequence>MTHSTYQAWHPEANHLRGAGIVLSIAITVFYAMALCEDLGVYAAMLMGSAGLLWVVFLLGTCCNSPAEMRQARCDRALWTMTTGSLALTAWLPVWALCSWFGGLPALGGLVLADLVMGKVYIGLAPSVDQTPRQAAMHWWGLMNGSLIAILAITYLLGEMI</sequence>
<keyword evidence="1" id="KW-0472">Membrane</keyword>
<feature type="transmembrane region" description="Helical" evidence="1">
    <location>
        <begin position="77"/>
        <end position="97"/>
    </location>
</feature>
<keyword evidence="1" id="KW-1133">Transmembrane helix</keyword>
<dbReference type="RefSeq" id="WP_184677588.1">
    <property type="nucleotide sequence ID" value="NZ_JACHGY010000001.1"/>
</dbReference>
<evidence type="ECO:0000256" key="1">
    <source>
        <dbReference type="SAM" id="Phobius"/>
    </source>
</evidence>
<feature type="transmembrane region" description="Helical" evidence="1">
    <location>
        <begin position="136"/>
        <end position="158"/>
    </location>
</feature>
<feature type="transmembrane region" description="Helical" evidence="1">
    <location>
        <begin position="16"/>
        <end position="35"/>
    </location>
</feature>
<reference evidence="2 3" key="1">
    <citation type="submission" date="2020-08" db="EMBL/GenBank/DDBJ databases">
        <title>Genomic Encyclopedia of Type Strains, Phase IV (KMG-IV): sequencing the most valuable type-strain genomes for metagenomic binning, comparative biology and taxonomic classification.</title>
        <authorList>
            <person name="Goeker M."/>
        </authorList>
    </citation>
    <scope>NUCLEOTIDE SEQUENCE [LARGE SCALE GENOMIC DNA]</scope>
    <source>
        <strain evidence="2 3">DSM 103725</strain>
    </source>
</reference>
<protein>
    <submittedName>
        <fullName evidence="2">Uncharacterized protein</fullName>
    </submittedName>
</protein>
<dbReference type="EMBL" id="JACHGY010000001">
    <property type="protein sequence ID" value="MBB6430048.1"/>
    <property type="molecule type" value="Genomic_DNA"/>
</dbReference>
<name>A0A7X0H6I9_9BACT</name>
<dbReference type="AlphaFoldDB" id="A0A7X0H6I9"/>
<gene>
    <name evidence="2" type="ORF">HNQ40_001854</name>
</gene>
<comment type="caution">
    <text evidence="2">The sequence shown here is derived from an EMBL/GenBank/DDBJ whole genome shotgun (WGS) entry which is preliminary data.</text>
</comment>
<keyword evidence="3" id="KW-1185">Reference proteome</keyword>
<evidence type="ECO:0000313" key="3">
    <source>
        <dbReference type="Proteomes" id="UP000541810"/>
    </source>
</evidence>
<dbReference type="Proteomes" id="UP000541810">
    <property type="component" value="Unassembled WGS sequence"/>
</dbReference>
<organism evidence="2 3">
    <name type="scientific">Algisphaera agarilytica</name>
    <dbReference type="NCBI Taxonomy" id="1385975"/>
    <lineage>
        <taxon>Bacteria</taxon>
        <taxon>Pseudomonadati</taxon>
        <taxon>Planctomycetota</taxon>
        <taxon>Phycisphaerae</taxon>
        <taxon>Phycisphaerales</taxon>
        <taxon>Phycisphaeraceae</taxon>
        <taxon>Algisphaera</taxon>
    </lineage>
</organism>
<feature type="transmembrane region" description="Helical" evidence="1">
    <location>
        <begin position="41"/>
        <end position="65"/>
    </location>
</feature>